<dbReference type="CTD" id="20203734"/>
<sequence>MWNYWLPFRGSPKYEIRSRPTDAGTFDIILDFQPTPVPRVASAREQDMEIYEKRKGHGVTRRAAETNSQLKGQLGRRFPFPPILADRSVGFYPINRSKVEKYF</sequence>
<dbReference type="AlphaFoldDB" id="T1F4I5"/>
<evidence type="ECO:0000313" key="3">
    <source>
        <dbReference type="Proteomes" id="UP000015101"/>
    </source>
</evidence>
<reference evidence="1 3" key="2">
    <citation type="journal article" date="2013" name="Nature">
        <title>Insights into bilaterian evolution from three spiralian genomes.</title>
        <authorList>
            <person name="Simakov O."/>
            <person name="Marletaz F."/>
            <person name="Cho S.J."/>
            <person name="Edsinger-Gonzales E."/>
            <person name="Havlak P."/>
            <person name="Hellsten U."/>
            <person name="Kuo D.H."/>
            <person name="Larsson T."/>
            <person name="Lv J."/>
            <person name="Arendt D."/>
            <person name="Savage R."/>
            <person name="Osoegawa K."/>
            <person name="de Jong P."/>
            <person name="Grimwood J."/>
            <person name="Chapman J.A."/>
            <person name="Shapiro H."/>
            <person name="Aerts A."/>
            <person name="Otillar R.P."/>
            <person name="Terry A.Y."/>
            <person name="Boore J.L."/>
            <person name="Grigoriev I.V."/>
            <person name="Lindberg D.R."/>
            <person name="Seaver E.C."/>
            <person name="Weisblat D.A."/>
            <person name="Putnam N.H."/>
            <person name="Rokhsar D.S."/>
        </authorList>
    </citation>
    <scope>NUCLEOTIDE SEQUENCE</scope>
</reference>
<dbReference type="RefSeq" id="XP_009016601.1">
    <property type="nucleotide sequence ID" value="XM_009018353.1"/>
</dbReference>
<reference evidence="2" key="3">
    <citation type="submission" date="2015-06" db="UniProtKB">
        <authorList>
            <consortium name="EnsemblMetazoa"/>
        </authorList>
    </citation>
    <scope>IDENTIFICATION</scope>
</reference>
<dbReference type="Proteomes" id="UP000015101">
    <property type="component" value="Unassembled WGS sequence"/>
</dbReference>
<organism evidence="2 3">
    <name type="scientific">Helobdella robusta</name>
    <name type="common">Californian leech</name>
    <dbReference type="NCBI Taxonomy" id="6412"/>
    <lineage>
        <taxon>Eukaryota</taxon>
        <taxon>Metazoa</taxon>
        <taxon>Spiralia</taxon>
        <taxon>Lophotrochozoa</taxon>
        <taxon>Annelida</taxon>
        <taxon>Clitellata</taxon>
        <taxon>Hirudinea</taxon>
        <taxon>Rhynchobdellida</taxon>
        <taxon>Glossiphoniidae</taxon>
        <taxon>Helobdella</taxon>
    </lineage>
</organism>
<protein>
    <submittedName>
        <fullName evidence="1 2">Uncharacterized protein</fullName>
    </submittedName>
</protein>
<name>T1F4I5_HELRO</name>
<dbReference type="EMBL" id="AMQM01003910">
    <property type="status" value="NOT_ANNOTATED_CDS"/>
    <property type="molecule type" value="Genomic_DNA"/>
</dbReference>
<dbReference type="HOGENOM" id="CLU_2266602_0_0_1"/>
<proteinExistence type="predicted"/>
<dbReference type="InParanoid" id="T1F4I5"/>
<reference evidence="3" key="1">
    <citation type="submission" date="2012-12" db="EMBL/GenBank/DDBJ databases">
        <authorList>
            <person name="Hellsten U."/>
            <person name="Grimwood J."/>
            <person name="Chapman J.A."/>
            <person name="Shapiro H."/>
            <person name="Aerts A."/>
            <person name="Otillar R.P."/>
            <person name="Terry A.Y."/>
            <person name="Boore J.L."/>
            <person name="Simakov O."/>
            <person name="Marletaz F."/>
            <person name="Cho S.-J."/>
            <person name="Edsinger-Gonzales E."/>
            <person name="Havlak P."/>
            <person name="Kuo D.-H."/>
            <person name="Larsson T."/>
            <person name="Lv J."/>
            <person name="Arendt D."/>
            <person name="Savage R."/>
            <person name="Osoegawa K."/>
            <person name="de Jong P."/>
            <person name="Lindberg D.R."/>
            <person name="Seaver E.C."/>
            <person name="Weisblat D.A."/>
            <person name="Putnam N.H."/>
            <person name="Grigoriev I.V."/>
            <person name="Rokhsar D.S."/>
        </authorList>
    </citation>
    <scope>NUCLEOTIDE SEQUENCE</scope>
</reference>
<keyword evidence="3" id="KW-1185">Reference proteome</keyword>
<dbReference type="GeneID" id="20203734"/>
<evidence type="ECO:0000313" key="1">
    <source>
        <dbReference type="EMBL" id="ESO05286.1"/>
    </source>
</evidence>
<accession>T1F4I5</accession>
<dbReference type="EMBL" id="KB096365">
    <property type="protein sequence ID" value="ESO05286.1"/>
    <property type="molecule type" value="Genomic_DNA"/>
</dbReference>
<gene>
    <name evidence="2" type="primary">20203734</name>
    <name evidence="1" type="ORF">HELRODRAFT_171647</name>
</gene>
<dbReference type="KEGG" id="hro:HELRODRAFT_171647"/>
<dbReference type="EnsemblMetazoa" id="HelroT171647">
    <property type="protein sequence ID" value="HelroP171647"/>
    <property type="gene ID" value="HelroG171647"/>
</dbReference>
<evidence type="ECO:0000313" key="2">
    <source>
        <dbReference type="EnsemblMetazoa" id="HelroP171647"/>
    </source>
</evidence>